<sequence>MSTVQHTELTCARCGTDTPHDVVYAGRLLVQVTCTACGKTLERDVRADYLADLRRRVASKPKRMLRRLRKNPLRFAGSLPKTVPAKPLELLSEIVVVWRAGRTHDSTRSGSRNP</sequence>
<comment type="caution">
    <text evidence="1">The sequence shown here is derived from an EMBL/GenBank/DDBJ whole genome shotgun (WGS) entry which is preliminary data.</text>
</comment>
<dbReference type="Proteomes" id="UP000754495">
    <property type="component" value="Unassembled WGS sequence"/>
</dbReference>
<gene>
    <name evidence="1" type="ORF">FHX46_002228</name>
</gene>
<proteinExistence type="predicted"/>
<dbReference type="EMBL" id="JAANOU010000001">
    <property type="protein sequence ID" value="NIH79698.1"/>
    <property type="molecule type" value="Genomic_DNA"/>
</dbReference>
<organism evidence="1 2">
    <name type="scientific">Amycolatopsis viridis</name>
    <dbReference type="NCBI Taxonomy" id="185678"/>
    <lineage>
        <taxon>Bacteria</taxon>
        <taxon>Bacillati</taxon>
        <taxon>Actinomycetota</taxon>
        <taxon>Actinomycetes</taxon>
        <taxon>Pseudonocardiales</taxon>
        <taxon>Pseudonocardiaceae</taxon>
        <taxon>Amycolatopsis</taxon>
    </lineage>
</organism>
<name>A0ABX0SRX3_9PSEU</name>
<keyword evidence="2" id="KW-1185">Reference proteome</keyword>
<evidence type="ECO:0008006" key="3">
    <source>
        <dbReference type="Google" id="ProtNLM"/>
    </source>
</evidence>
<evidence type="ECO:0000313" key="2">
    <source>
        <dbReference type="Proteomes" id="UP000754495"/>
    </source>
</evidence>
<evidence type="ECO:0000313" key="1">
    <source>
        <dbReference type="EMBL" id="NIH79698.1"/>
    </source>
</evidence>
<reference evidence="1 2" key="1">
    <citation type="submission" date="2020-03" db="EMBL/GenBank/DDBJ databases">
        <title>Sequencing the genomes of 1000 actinobacteria strains.</title>
        <authorList>
            <person name="Klenk H.-P."/>
        </authorList>
    </citation>
    <scope>NUCLEOTIDE SEQUENCE [LARGE SCALE GENOMIC DNA]</scope>
    <source>
        <strain evidence="1 2">DSM 45668</strain>
    </source>
</reference>
<dbReference type="RefSeq" id="WP_167113058.1">
    <property type="nucleotide sequence ID" value="NZ_JAANOU010000001.1"/>
</dbReference>
<accession>A0ABX0SRX3</accession>
<protein>
    <recommendedName>
        <fullName evidence="3">Bh protein</fullName>
    </recommendedName>
</protein>